<feature type="transmembrane region" description="Helical" evidence="7">
    <location>
        <begin position="181"/>
        <end position="200"/>
    </location>
</feature>
<feature type="transmembrane region" description="Helical" evidence="7">
    <location>
        <begin position="90"/>
        <end position="112"/>
    </location>
</feature>
<feature type="transmembrane region" description="Helical" evidence="7">
    <location>
        <begin position="458"/>
        <end position="477"/>
    </location>
</feature>
<dbReference type="PANTHER" id="PTHR30250:SF11">
    <property type="entry name" value="O-ANTIGEN TRANSPORTER-RELATED"/>
    <property type="match status" value="1"/>
</dbReference>
<dbReference type="OrthoDB" id="7388052at2"/>
<dbReference type="RefSeq" id="WP_135084235.1">
    <property type="nucleotide sequence ID" value="NZ_SPDV01000007.1"/>
</dbReference>
<feature type="compositionally biased region" description="Low complexity" evidence="6">
    <location>
        <begin position="497"/>
        <end position="508"/>
    </location>
</feature>
<accession>A0A4Y8ZU17</accession>
<keyword evidence="3 7" id="KW-0812">Transmembrane</keyword>
<evidence type="ECO:0000256" key="6">
    <source>
        <dbReference type="SAM" id="MobiDB-lite"/>
    </source>
</evidence>
<feature type="region of interest" description="Disordered" evidence="6">
    <location>
        <begin position="494"/>
        <end position="515"/>
    </location>
</feature>
<keyword evidence="5 7" id="KW-0472">Membrane</keyword>
<keyword evidence="2" id="KW-1003">Cell membrane</keyword>
<feature type="transmembrane region" description="Helical" evidence="7">
    <location>
        <begin position="435"/>
        <end position="452"/>
    </location>
</feature>
<gene>
    <name evidence="8" type="ORF">E2493_04740</name>
</gene>
<feature type="transmembrane region" description="Helical" evidence="7">
    <location>
        <begin position="25"/>
        <end position="44"/>
    </location>
</feature>
<evidence type="ECO:0000256" key="5">
    <source>
        <dbReference type="ARBA" id="ARBA00023136"/>
    </source>
</evidence>
<comment type="subcellular location">
    <subcellularLocation>
        <location evidence="1">Cell membrane</location>
        <topology evidence="1">Multi-pass membrane protein</topology>
    </subcellularLocation>
</comment>
<dbReference type="PANTHER" id="PTHR30250">
    <property type="entry name" value="PST FAMILY PREDICTED COLANIC ACID TRANSPORTER"/>
    <property type="match status" value="1"/>
</dbReference>
<evidence type="ECO:0000256" key="2">
    <source>
        <dbReference type="ARBA" id="ARBA00022475"/>
    </source>
</evidence>
<feature type="transmembrane region" description="Helical" evidence="7">
    <location>
        <begin position="368"/>
        <end position="390"/>
    </location>
</feature>
<dbReference type="AlphaFoldDB" id="A0A4Y8ZU17"/>
<sequence>MSTAGGDGEDIAALAKGGRTNFFGFLLRLAARLPFLFIAGRLYGPELLGRFAYAVIVIEFAAQLATLGLKRGLAQQLSTTEQPHACIVMDAILAALIASGVATVILMTFPRAMFPTGEIYGAEWLLPLVIFAIAGTDIALAALAYRRNIGATVTARAIVEPWTISIGAGLLFFVSSRDGLIFAYVVSVVSALIAALIPLYRSYGLPEGWKPNPAQLLSVARKNIPLAAADAIEWGSRRLDIAILGLFVAPYYVGVYYVAQQVASLPQKLKTSFDPILAPVITQRLAEGDRKAVARQVRQVGFWVIAAQSGVALALGIPGEAVMGLVGKEFVGGTGALAFLLAAEVIAATAAVSEAALVYVARHRNLMISLLMIGLQAAVTLAVIVAMRTLGWPQPWQAAGAAFSLCVALALGSVLKARLLCRLLDAPVQGWRWPLIWAAAGAVVVGVVFTWLPPSLEWVELSLGVPAILLTFGAIVWKRGFTHEDRVLFRRKQGEEPTLPTPLGVTPPGAEPPRP</sequence>
<reference evidence="8 9" key="1">
    <citation type="submission" date="2019-03" db="EMBL/GenBank/DDBJ databases">
        <title>Genome sequence of Sphingomonas sp. 17J27-24.</title>
        <authorList>
            <person name="Kim M."/>
            <person name="Maeng S."/>
            <person name="Sathiyaraj S."/>
        </authorList>
    </citation>
    <scope>NUCLEOTIDE SEQUENCE [LARGE SCALE GENOMIC DNA]</scope>
    <source>
        <strain evidence="8 9">17J27-24</strain>
    </source>
</reference>
<dbReference type="Pfam" id="PF13440">
    <property type="entry name" value="Polysacc_synt_3"/>
    <property type="match status" value="1"/>
</dbReference>
<proteinExistence type="predicted"/>
<feature type="transmembrane region" description="Helical" evidence="7">
    <location>
        <begin position="124"/>
        <end position="145"/>
    </location>
</feature>
<dbReference type="Proteomes" id="UP000298213">
    <property type="component" value="Unassembled WGS sequence"/>
</dbReference>
<keyword evidence="4 7" id="KW-1133">Transmembrane helix</keyword>
<feature type="transmembrane region" description="Helical" evidence="7">
    <location>
        <begin position="50"/>
        <end position="69"/>
    </location>
</feature>
<evidence type="ECO:0000313" key="9">
    <source>
        <dbReference type="Proteomes" id="UP000298213"/>
    </source>
</evidence>
<name>A0A4Y8ZU17_9SPHN</name>
<dbReference type="GO" id="GO:0005886">
    <property type="term" value="C:plasma membrane"/>
    <property type="evidence" value="ECO:0007669"/>
    <property type="project" value="UniProtKB-SubCell"/>
</dbReference>
<dbReference type="EMBL" id="SPDV01000007">
    <property type="protein sequence ID" value="TFI59501.1"/>
    <property type="molecule type" value="Genomic_DNA"/>
</dbReference>
<evidence type="ECO:0000256" key="4">
    <source>
        <dbReference type="ARBA" id="ARBA00022989"/>
    </source>
</evidence>
<keyword evidence="9" id="KW-1185">Reference proteome</keyword>
<organism evidence="8 9">
    <name type="scientific">Sphingomonas parva</name>
    <dbReference type="NCBI Taxonomy" id="2555898"/>
    <lineage>
        <taxon>Bacteria</taxon>
        <taxon>Pseudomonadati</taxon>
        <taxon>Pseudomonadota</taxon>
        <taxon>Alphaproteobacteria</taxon>
        <taxon>Sphingomonadales</taxon>
        <taxon>Sphingomonadaceae</taxon>
        <taxon>Sphingomonas</taxon>
    </lineage>
</organism>
<feature type="transmembrane region" description="Helical" evidence="7">
    <location>
        <begin position="396"/>
        <end position="415"/>
    </location>
</feature>
<dbReference type="InterPro" id="IPR050833">
    <property type="entry name" value="Poly_Biosynth_Transport"/>
</dbReference>
<evidence type="ECO:0000256" key="7">
    <source>
        <dbReference type="SAM" id="Phobius"/>
    </source>
</evidence>
<evidence type="ECO:0000313" key="8">
    <source>
        <dbReference type="EMBL" id="TFI59501.1"/>
    </source>
</evidence>
<protein>
    <submittedName>
        <fullName evidence="8">Lipopolysaccharide biosynthesis protein</fullName>
    </submittedName>
</protein>
<evidence type="ECO:0000256" key="3">
    <source>
        <dbReference type="ARBA" id="ARBA00022692"/>
    </source>
</evidence>
<feature type="transmembrane region" description="Helical" evidence="7">
    <location>
        <begin position="300"/>
        <end position="317"/>
    </location>
</feature>
<comment type="caution">
    <text evidence="8">The sequence shown here is derived from an EMBL/GenBank/DDBJ whole genome shotgun (WGS) entry which is preliminary data.</text>
</comment>
<feature type="transmembrane region" description="Helical" evidence="7">
    <location>
        <begin position="337"/>
        <end position="361"/>
    </location>
</feature>
<evidence type="ECO:0000256" key="1">
    <source>
        <dbReference type="ARBA" id="ARBA00004651"/>
    </source>
</evidence>